<evidence type="ECO:0000256" key="1">
    <source>
        <dbReference type="ARBA" id="ARBA00023125"/>
    </source>
</evidence>
<dbReference type="SUPFAM" id="SSF56349">
    <property type="entry name" value="DNA breaking-rejoining enzymes"/>
    <property type="match status" value="1"/>
</dbReference>
<evidence type="ECO:0000256" key="2">
    <source>
        <dbReference type="ARBA" id="ARBA00023172"/>
    </source>
</evidence>
<reference evidence="5" key="1">
    <citation type="submission" date="2024-07" db="EMBL/GenBank/DDBJ databases">
        <authorList>
            <person name="Yu S.T."/>
        </authorList>
    </citation>
    <scope>NUCLEOTIDE SEQUENCE</scope>
    <source>
        <strain evidence="5">R41</strain>
    </source>
</reference>
<dbReference type="EMBL" id="CP163443">
    <property type="protein sequence ID" value="XDQ51517.1"/>
    <property type="molecule type" value="Genomic_DNA"/>
</dbReference>
<keyword evidence="1 3" id="KW-0238">DNA-binding</keyword>
<dbReference type="InterPro" id="IPR010998">
    <property type="entry name" value="Integrase_recombinase_N"/>
</dbReference>
<dbReference type="AlphaFoldDB" id="A0AB39RB89"/>
<dbReference type="Pfam" id="PF02899">
    <property type="entry name" value="Phage_int_SAM_1"/>
    <property type="match status" value="1"/>
</dbReference>
<dbReference type="InterPro" id="IPR044068">
    <property type="entry name" value="CB"/>
</dbReference>
<proteinExistence type="predicted"/>
<accession>A0AB39RB89</accession>
<dbReference type="InterPro" id="IPR013762">
    <property type="entry name" value="Integrase-like_cat_sf"/>
</dbReference>
<dbReference type="Gene3D" id="1.10.150.130">
    <property type="match status" value="1"/>
</dbReference>
<gene>
    <name evidence="5" type="ORF">AB5J53_07615</name>
</gene>
<dbReference type="Gene3D" id="1.10.443.10">
    <property type="entry name" value="Intergrase catalytic core"/>
    <property type="match status" value="1"/>
</dbReference>
<dbReference type="InterPro" id="IPR011010">
    <property type="entry name" value="DNA_brk_join_enz"/>
</dbReference>
<evidence type="ECO:0000259" key="4">
    <source>
        <dbReference type="PROSITE" id="PS51900"/>
    </source>
</evidence>
<dbReference type="PROSITE" id="PS51900">
    <property type="entry name" value="CB"/>
    <property type="match status" value="1"/>
</dbReference>
<protein>
    <submittedName>
        <fullName evidence="5">Site-specific integrase</fullName>
    </submittedName>
</protein>
<dbReference type="InterPro" id="IPR004107">
    <property type="entry name" value="Integrase_SAM-like_N"/>
</dbReference>
<dbReference type="GO" id="GO:0015074">
    <property type="term" value="P:DNA integration"/>
    <property type="evidence" value="ECO:0007669"/>
    <property type="project" value="InterPro"/>
</dbReference>
<sequence>MHREVYVVAWGTRELLQEWWEASTYPVRVRENYRRSAESWLIHCTEEDLAWDRVAAQHIALWAHQPGAPHRSTAQRVSAIRSFYAYAVRQNALPYNPAARGPRLTSNAQLTPSRLDPWQAAVLLAALDERRRTDSPQPRLDRVCGYLQVGLGLRSAEILRITLDDLITTRDIADGPDTLRLYDADGRQRLVRLPALIRDAVHSYLPHRRRPRDTTRGGPLLTSRAGIKIPHHYSIDLLRNVATASGLLHAPPATVHVVRPRDPSRSRASDLR</sequence>
<name>A0AB39RB89_9ACTN</name>
<feature type="domain" description="Core-binding (CB)" evidence="4">
    <location>
        <begin position="10"/>
        <end position="88"/>
    </location>
</feature>
<dbReference type="GO" id="GO:0003677">
    <property type="term" value="F:DNA binding"/>
    <property type="evidence" value="ECO:0007669"/>
    <property type="project" value="UniProtKB-UniRule"/>
</dbReference>
<evidence type="ECO:0000256" key="3">
    <source>
        <dbReference type="PROSITE-ProRule" id="PRU01248"/>
    </source>
</evidence>
<organism evidence="5">
    <name type="scientific">Streptomyces sp. R41</name>
    <dbReference type="NCBI Taxonomy" id="3238632"/>
    <lineage>
        <taxon>Bacteria</taxon>
        <taxon>Bacillati</taxon>
        <taxon>Actinomycetota</taxon>
        <taxon>Actinomycetes</taxon>
        <taxon>Kitasatosporales</taxon>
        <taxon>Streptomycetaceae</taxon>
        <taxon>Streptomyces</taxon>
    </lineage>
</organism>
<evidence type="ECO:0000313" key="5">
    <source>
        <dbReference type="EMBL" id="XDQ51517.1"/>
    </source>
</evidence>
<dbReference type="GO" id="GO:0006310">
    <property type="term" value="P:DNA recombination"/>
    <property type="evidence" value="ECO:0007669"/>
    <property type="project" value="UniProtKB-KW"/>
</dbReference>
<keyword evidence="2" id="KW-0233">DNA recombination</keyword>
<dbReference type="RefSeq" id="WP_369244840.1">
    <property type="nucleotide sequence ID" value="NZ_CP163443.1"/>
</dbReference>